<feature type="binding site" evidence="10">
    <location>
        <begin position="107"/>
        <end position="113"/>
    </location>
    <ligand>
        <name>ATP</name>
        <dbReference type="ChEBI" id="CHEBI:30616"/>
    </ligand>
</feature>
<accession>A0A0R2HBT6</accession>
<dbReference type="GO" id="GO:0008766">
    <property type="term" value="F:UDP-N-acetylmuramoylalanyl-D-glutamyl-2,6-diaminopimelate-D-alanyl-D-alanine ligase activity"/>
    <property type="evidence" value="ECO:0007669"/>
    <property type="project" value="RHEA"/>
</dbReference>
<proteinExistence type="inferred from homology"/>
<dbReference type="NCBIfam" id="TIGR01143">
    <property type="entry name" value="murF"/>
    <property type="match status" value="1"/>
</dbReference>
<evidence type="ECO:0000256" key="1">
    <source>
        <dbReference type="ARBA" id="ARBA00022490"/>
    </source>
</evidence>
<name>A0A0R2HBT6_9FIRM</name>
<feature type="domain" description="Mur ligase central" evidence="14">
    <location>
        <begin position="105"/>
        <end position="288"/>
    </location>
</feature>
<keyword evidence="2 10" id="KW-0436">Ligase</keyword>
<comment type="function">
    <text evidence="10 11">Involved in cell wall formation. Catalyzes the final step in the synthesis of UDP-N-acetylmuramoyl-pentapeptide, the precursor of murein.</text>
</comment>
<evidence type="ECO:0000256" key="5">
    <source>
        <dbReference type="ARBA" id="ARBA00022840"/>
    </source>
</evidence>
<dbReference type="GO" id="GO:0071555">
    <property type="term" value="P:cell wall organization"/>
    <property type="evidence" value="ECO:0007669"/>
    <property type="project" value="UniProtKB-KW"/>
</dbReference>
<dbReference type="HAMAP" id="MF_02019">
    <property type="entry name" value="MurF"/>
    <property type="match status" value="1"/>
</dbReference>
<evidence type="ECO:0000259" key="12">
    <source>
        <dbReference type="Pfam" id="PF01225"/>
    </source>
</evidence>
<dbReference type="PANTHER" id="PTHR43024">
    <property type="entry name" value="UDP-N-ACETYLMURAMOYL-TRIPEPTIDE--D-ALANYL-D-ALANINE LIGASE"/>
    <property type="match status" value="1"/>
</dbReference>
<keyword evidence="16" id="KW-1185">Reference proteome</keyword>
<keyword evidence="3 10" id="KW-0132">Cell division</keyword>
<dbReference type="InterPro" id="IPR004101">
    <property type="entry name" value="Mur_ligase_C"/>
</dbReference>
<dbReference type="SUPFAM" id="SSF53623">
    <property type="entry name" value="MurD-like peptide ligases, catalytic domain"/>
    <property type="match status" value="1"/>
</dbReference>
<dbReference type="Gene3D" id="3.90.190.20">
    <property type="entry name" value="Mur ligase, C-terminal domain"/>
    <property type="match status" value="1"/>
</dbReference>
<dbReference type="PANTHER" id="PTHR43024:SF1">
    <property type="entry name" value="UDP-N-ACETYLMURAMOYL-TRIPEPTIDE--D-ALANYL-D-ALANINE LIGASE"/>
    <property type="match status" value="1"/>
</dbReference>
<evidence type="ECO:0000256" key="11">
    <source>
        <dbReference type="RuleBase" id="RU004136"/>
    </source>
</evidence>
<comment type="caution">
    <text evidence="15">The sequence shown here is derived from an EMBL/GenBank/DDBJ whole genome shotgun (WGS) entry which is preliminary data.</text>
</comment>
<evidence type="ECO:0000259" key="13">
    <source>
        <dbReference type="Pfam" id="PF02875"/>
    </source>
</evidence>
<evidence type="ECO:0000256" key="10">
    <source>
        <dbReference type="HAMAP-Rule" id="MF_02019"/>
    </source>
</evidence>
<comment type="similarity">
    <text evidence="10">Belongs to the MurCDEF family. MurF subfamily.</text>
</comment>
<evidence type="ECO:0000313" key="16">
    <source>
        <dbReference type="Proteomes" id="UP000051841"/>
    </source>
</evidence>
<dbReference type="GO" id="GO:0005524">
    <property type="term" value="F:ATP binding"/>
    <property type="evidence" value="ECO:0007669"/>
    <property type="project" value="UniProtKB-UniRule"/>
</dbReference>
<dbReference type="Gene3D" id="3.40.1190.10">
    <property type="entry name" value="Mur-like, catalytic domain"/>
    <property type="match status" value="1"/>
</dbReference>
<dbReference type="GO" id="GO:0051301">
    <property type="term" value="P:cell division"/>
    <property type="evidence" value="ECO:0007669"/>
    <property type="project" value="UniProtKB-KW"/>
</dbReference>
<dbReference type="AlphaFoldDB" id="A0A0R2HBT6"/>
<gene>
    <name evidence="10" type="primary">murF</name>
    <name evidence="15" type="ORF">IV49_GL000517</name>
</gene>
<dbReference type="Pfam" id="PF02875">
    <property type="entry name" value="Mur_ligase_C"/>
    <property type="match status" value="1"/>
</dbReference>
<dbReference type="InterPro" id="IPR036565">
    <property type="entry name" value="Mur-like_cat_sf"/>
</dbReference>
<dbReference type="Proteomes" id="UP000051841">
    <property type="component" value="Unassembled WGS sequence"/>
</dbReference>
<comment type="subcellular location">
    <subcellularLocation>
        <location evidence="10 11">Cytoplasm</location>
    </subcellularLocation>
</comment>
<dbReference type="SUPFAM" id="SSF63418">
    <property type="entry name" value="MurE/MurF N-terminal domain"/>
    <property type="match status" value="1"/>
</dbReference>
<evidence type="ECO:0000256" key="7">
    <source>
        <dbReference type="ARBA" id="ARBA00022984"/>
    </source>
</evidence>
<feature type="domain" description="Mur ligase C-terminal" evidence="13">
    <location>
        <begin position="312"/>
        <end position="432"/>
    </location>
</feature>
<dbReference type="Pfam" id="PF08245">
    <property type="entry name" value="Mur_ligase_M"/>
    <property type="match status" value="1"/>
</dbReference>
<keyword evidence="5 10" id="KW-0067">ATP-binding</keyword>
<dbReference type="GO" id="GO:0005737">
    <property type="term" value="C:cytoplasm"/>
    <property type="evidence" value="ECO:0007669"/>
    <property type="project" value="UniProtKB-SubCell"/>
</dbReference>
<dbReference type="InterPro" id="IPR013221">
    <property type="entry name" value="Mur_ligase_cen"/>
</dbReference>
<keyword evidence="4 10" id="KW-0547">Nucleotide-binding</keyword>
<dbReference type="InterPro" id="IPR035911">
    <property type="entry name" value="MurE/MurF_N"/>
</dbReference>
<dbReference type="RefSeq" id="WP_031589400.1">
    <property type="nucleotide sequence ID" value="NZ_JNKN01000021.1"/>
</dbReference>
<evidence type="ECO:0000256" key="9">
    <source>
        <dbReference type="ARBA" id="ARBA00023316"/>
    </source>
</evidence>
<dbReference type="InterPro" id="IPR036615">
    <property type="entry name" value="Mur_ligase_C_dom_sf"/>
</dbReference>
<keyword evidence="6 10" id="KW-0133">Cell shape</keyword>
<dbReference type="EMBL" id="JQBL01000016">
    <property type="protein sequence ID" value="KRN49992.1"/>
    <property type="molecule type" value="Genomic_DNA"/>
</dbReference>
<keyword evidence="9 10" id="KW-0961">Cell wall biogenesis/degradation</keyword>
<evidence type="ECO:0000256" key="4">
    <source>
        <dbReference type="ARBA" id="ARBA00022741"/>
    </source>
</evidence>
<dbReference type="Pfam" id="PF01225">
    <property type="entry name" value="Mur_ligase"/>
    <property type="match status" value="1"/>
</dbReference>
<feature type="domain" description="Mur ligase N-terminal catalytic" evidence="12">
    <location>
        <begin position="23"/>
        <end position="93"/>
    </location>
</feature>
<evidence type="ECO:0000256" key="2">
    <source>
        <dbReference type="ARBA" id="ARBA00022598"/>
    </source>
</evidence>
<keyword evidence="7 10" id="KW-0573">Peptidoglycan synthesis</keyword>
<reference evidence="15 16" key="1">
    <citation type="journal article" date="2015" name="Genome Announc.">
        <title>Expanding the biotechnology potential of lactobacilli through comparative genomics of 213 strains and associated genera.</title>
        <authorList>
            <person name="Sun Z."/>
            <person name="Harris H.M."/>
            <person name="McCann A."/>
            <person name="Guo C."/>
            <person name="Argimon S."/>
            <person name="Zhang W."/>
            <person name="Yang X."/>
            <person name="Jeffery I.B."/>
            <person name="Cooney J.C."/>
            <person name="Kagawa T.F."/>
            <person name="Liu W."/>
            <person name="Song Y."/>
            <person name="Salvetti E."/>
            <person name="Wrobel A."/>
            <person name="Rasinkangas P."/>
            <person name="Parkhill J."/>
            <person name="Rea M.C."/>
            <person name="O'Sullivan O."/>
            <person name="Ritari J."/>
            <person name="Douillard F.P."/>
            <person name="Paul Ross R."/>
            <person name="Yang R."/>
            <person name="Briner A.E."/>
            <person name="Felis G.E."/>
            <person name="de Vos W.M."/>
            <person name="Barrangou R."/>
            <person name="Klaenhammer T.R."/>
            <person name="Caufield P.W."/>
            <person name="Cui Y."/>
            <person name="Zhang H."/>
            <person name="O'Toole P.W."/>
        </authorList>
    </citation>
    <scope>NUCLEOTIDE SEQUENCE [LARGE SCALE GENOMIC DNA]</scope>
    <source>
        <strain evidence="15 16">DSM 20405</strain>
    </source>
</reference>
<evidence type="ECO:0000256" key="8">
    <source>
        <dbReference type="ARBA" id="ARBA00023306"/>
    </source>
</evidence>
<keyword evidence="8 10" id="KW-0131">Cell cycle</keyword>
<organism evidence="15 16">
    <name type="scientific">Kandleria vitulina DSM 20405</name>
    <dbReference type="NCBI Taxonomy" id="1410657"/>
    <lineage>
        <taxon>Bacteria</taxon>
        <taxon>Bacillati</taxon>
        <taxon>Bacillota</taxon>
        <taxon>Erysipelotrichia</taxon>
        <taxon>Erysipelotrichales</taxon>
        <taxon>Coprobacillaceae</taxon>
        <taxon>Kandleria</taxon>
    </lineage>
</organism>
<dbReference type="SUPFAM" id="SSF53244">
    <property type="entry name" value="MurD-like peptide ligases, peptide-binding domain"/>
    <property type="match status" value="1"/>
</dbReference>
<dbReference type="PATRIC" id="fig|1410657.5.peg.544"/>
<keyword evidence="1 10" id="KW-0963">Cytoplasm</keyword>
<sequence>MLVREILEATKGTLLSGREDDIIEGFTQDSRQAKEGMMYIPLKGENHDGHDFIASAFDNGASAIITEKEVNYPDKNVILVKDTLKALGDMARYVRIHSHAIVVGITGSVGKTSTKDMIYSVVSEHFKCLKTLGNYNNHIGLPLTILRYKDEEAMVIEMGMNHLGEIDYLTNIALPDVAAITNVGTAHIGEVGSRENILKAKMEITHGLKKDGVLVINHDNDMLSTVKEDGFTLKGIGIDDQADLMARDVILNEDSSSFKIEVENKFYDVHVPVAGKHFVYNALVAIQVGLSLGESIEECIHGVEHFELTKKRADLIEVKNGMKVFDGTYNANLDSMIASIDVLSAYKERKVAILGDMLELGEYEEELHREVGKHLVEKNIDLTLAVGEASEYIIDEVKKAGRNGYHFKNKEEMIKAMHELLNENDVILVKASNGMGLKEVVDDLKGE</sequence>
<dbReference type="InterPro" id="IPR005863">
    <property type="entry name" value="UDP-N-AcMur_synth"/>
</dbReference>
<dbReference type="GO" id="GO:0009252">
    <property type="term" value="P:peptidoglycan biosynthetic process"/>
    <property type="evidence" value="ECO:0007669"/>
    <property type="project" value="UniProtKB-UniRule"/>
</dbReference>
<evidence type="ECO:0000256" key="3">
    <source>
        <dbReference type="ARBA" id="ARBA00022618"/>
    </source>
</evidence>
<dbReference type="InterPro" id="IPR000713">
    <property type="entry name" value="Mur_ligase_N"/>
</dbReference>
<dbReference type="InterPro" id="IPR051046">
    <property type="entry name" value="MurCDEF_CellWall_CoF430Synth"/>
</dbReference>
<evidence type="ECO:0000259" key="14">
    <source>
        <dbReference type="Pfam" id="PF08245"/>
    </source>
</evidence>
<comment type="catalytic activity">
    <reaction evidence="10 11">
        <text>D-alanyl-D-alanine + UDP-N-acetyl-alpha-D-muramoyl-L-alanyl-gamma-D-glutamyl-meso-2,6-diaminopimelate + ATP = UDP-N-acetyl-alpha-D-muramoyl-L-alanyl-gamma-D-glutamyl-meso-2,6-diaminopimeloyl-D-alanyl-D-alanine + ADP + phosphate + H(+)</text>
        <dbReference type="Rhea" id="RHEA:28374"/>
        <dbReference type="ChEBI" id="CHEBI:15378"/>
        <dbReference type="ChEBI" id="CHEBI:30616"/>
        <dbReference type="ChEBI" id="CHEBI:43474"/>
        <dbReference type="ChEBI" id="CHEBI:57822"/>
        <dbReference type="ChEBI" id="CHEBI:61386"/>
        <dbReference type="ChEBI" id="CHEBI:83905"/>
        <dbReference type="ChEBI" id="CHEBI:456216"/>
        <dbReference type="EC" id="6.3.2.10"/>
    </reaction>
</comment>
<dbReference type="EC" id="6.3.2.10" evidence="10 11"/>
<evidence type="ECO:0000313" key="15">
    <source>
        <dbReference type="EMBL" id="KRN49992.1"/>
    </source>
</evidence>
<protein>
    <recommendedName>
        <fullName evidence="10 11">UDP-N-acetylmuramoyl-tripeptide--D-alanyl-D-alanine ligase</fullName>
        <ecNumber evidence="10 11">6.3.2.10</ecNumber>
    </recommendedName>
    <alternativeName>
        <fullName evidence="10">D-alanyl-D-alanine-adding enzyme</fullName>
    </alternativeName>
</protein>
<dbReference type="UniPathway" id="UPA00219"/>
<dbReference type="GO" id="GO:0047480">
    <property type="term" value="F:UDP-N-acetylmuramoyl-tripeptide-D-alanyl-D-alanine ligase activity"/>
    <property type="evidence" value="ECO:0007669"/>
    <property type="project" value="UniProtKB-UniRule"/>
</dbReference>
<comment type="pathway">
    <text evidence="10 11">Cell wall biogenesis; peptidoglycan biosynthesis.</text>
</comment>
<evidence type="ECO:0000256" key="6">
    <source>
        <dbReference type="ARBA" id="ARBA00022960"/>
    </source>
</evidence>
<dbReference type="GO" id="GO:0008360">
    <property type="term" value="P:regulation of cell shape"/>
    <property type="evidence" value="ECO:0007669"/>
    <property type="project" value="UniProtKB-KW"/>
</dbReference>
<dbReference type="Gene3D" id="3.40.1390.10">
    <property type="entry name" value="MurE/MurF, N-terminal domain"/>
    <property type="match status" value="1"/>
</dbReference>